<keyword evidence="2" id="KW-1133">Transmembrane helix</keyword>
<feature type="transmembrane region" description="Helical" evidence="2">
    <location>
        <begin position="121"/>
        <end position="143"/>
    </location>
</feature>
<feature type="transmembrane region" description="Helical" evidence="2">
    <location>
        <begin position="149"/>
        <end position="174"/>
    </location>
</feature>
<name>A0A9Q1GWG3_9CARY</name>
<feature type="transmembrane region" description="Helical" evidence="2">
    <location>
        <begin position="186"/>
        <end position="204"/>
    </location>
</feature>
<evidence type="ECO:0000256" key="2">
    <source>
        <dbReference type="SAM" id="Phobius"/>
    </source>
</evidence>
<reference evidence="3" key="1">
    <citation type="submission" date="2022-04" db="EMBL/GenBank/DDBJ databases">
        <title>Carnegiea gigantea Genome sequencing and assembly v2.</title>
        <authorList>
            <person name="Copetti D."/>
            <person name="Sanderson M.J."/>
            <person name="Burquez A."/>
            <person name="Wojciechowski M.F."/>
        </authorList>
    </citation>
    <scope>NUCLEOTIDE SEQUENCE</scope>
    <source>
        <strain evidence="3">SGP5-SGP5p</strain>
        <tissue evidence="3">Aerial part</tissue>
    </source>
</reference>
<keyword evidence="4" id="KW-1185">Reference proteome</keyword>
<sequence length="232" mass="25088">MAPVSPFRRMVVGARNTLVRVGQSVRGCLMNTGQWVRARFARLLGLRRRGGTTADNTNNGLNLQRPDDGSNVVVMIPNGVGNILPANPGNDPNNNALNLQRQGDNNNNNNARGNSLKGHSIISKLICGANLVLIVGIVFLQVSEPKHPYGWITIAELSIQSPALVSMMMGFYVGEPKLSAAMCFHRTGHVLFLEGIAVAAVYRFNWPLQVIPLVLLPVPAVLLPIVRFPAGN</sequence>
<proteinExistence type="predicted"/>
<evidence type="ECO:0000256" key="1">
    <source>
        <dbReference type="SAM" id="MobiDB-lite"/>
    </source>
</evidence>
<organism evidence="3 4">
    <name type="scientific">Carnegiea gigantea</name>
    <dbReference type="NCBI Taxonomy" id="171969"/>
    <lineage>
        <taxon>Eukaryota</taxon>
        <taxon>Viridiplantae</taxon>
        <taxon>Streptophyta</taxon>
        <taxon>Embryophyta</taxon>
        <taxon>Tracheophyta</taxon>
        <taxon>Spermatophyta</taxon>
        <taxon>Magnoliopsida</taxon>
        <taxon>eudicotyledons</taxon>
        <taxon>Gunneridae</taxon>
        <taxon>Pentapetalae</taxon>
        <taxon>Caryophyllales</taxon>
        <taxon>Cactineae</taxon>
        <taxon>Cactaceae</taxon>
        <taxon>Cactoideae</taxon>
        <taxon>Echinocereeae</taxon>
        <taxon>Carnegiea</taxon>
    </lineage>
</organism>
<comment type="caution">
    <text evidence="3">The sequence shown here is derived from an EMBL/GenBank/DDBJ whole genome shotgun (WGS) entry which is preliminary data.</text>
</comment>
<dbReference type="Proteomes" id="UP001153076">
    <property type="component" value="Unassembled WGS sequence"/>
</dbReference>
<feature type="region of interest" description="Disordered" evidence="1">
    <location>
        <begin position="84"/>
        <end position="112"/>
    </location>
</feature>
<dbReference type="EMBL" id="JAKOGI010001040">
    <property type="protein sequence ID" value="KAJ8428216.1"/>
    <property type="molecule type" value="Genomic_DNA"/>
</dbReference>
<keyword evidence="2" id="KW-0472">Membrane</keyword>
<gene>
    <name evidence="3" type="ORF">Cgig2_016800</name>
</gene>
<feature type="transmembrane region" description="Helical" evidence="2">
    <location>
        <begin position="210"/>
        <end position="230"/>
    </location>
</feature>
<protein>
    <submittedName>
        <fullName evidence="3">Uncharacterized protein</fullName>
    </submittedName>
</protein>
<dbReference type="AlphaFoldDB" id="A0A9Q1GWG3"/>
<evidence type="ECO:0000313" key="4">
    <source>
        <dbReference type="Proteomes" id="UP001153076"/>
    </source>
</evidence>
<evidence type="ECO:0000313" key="3">
    <source>
        <dbReference type="EMBL" id="KAJ8428216.1"/>
    </source>
</evidence>
<accession>A0A9Q1GWG3</accession>
<keyword evidence="2" id="KW-0812">Transmembrane</keyword>